<feature type="domain" description="Methyltransferase FkbM" evidence="1">
    <location>
        <begin position="139"/>
        <end position="271"/>
    </location>
</feature>
<evidence type="ECO:0000259" key="1">
    <source>
        <dbReference type="Pfam" id="PF05050"/>
    </source>
</evidence>
<dbReference type="Pfam" id="PF05050">
    <property type="entry name" value="Methyltransf_21"/>
    <property type="match status" value="1"/>
</dbReference>
<evidence type="ECO:0000313" key="3">
    <source>
        <dbReference type="RefSeq" id="XP_022298173.1"/>
    </source>
</evidence>
<dbReference type="NCBIfam" id="TIGR01444">
    <property type="entry name" value="fkbM_fam"/>
    <property type="match status" value="1"/>
</dbReference>
<organism evidence="2 3">
    <name type="scientific">Crassostrea virginica</name>
    <name type="common">Eastern oyster</name>
    <dbReference type="NCBI Taxonomy" id="6565"/>
    <lineage>
        <taxon>Eukaryota</taxon>
        <taxon>Metazoa</taxon>
        <taxon>Spiralia</taxon>
        <taxon>Lophotrochozoa</taxon>
        <taxon>Mollusca</taxon>
        <taxon>Bivalvia</taxon>
        <taxon>Autobranchia</taxon>
        <taxon>Pteriomorphia</taxon>
        <taxon>Ostreida</taxon>
        <taxon>Ostreoidea</taxon>
        <taxon>Ostreidae</taxon>
        <taxon>Crassostrea</taxon>
    </lineage>
</organism>
<accession>A0A8B8B504</accession>
<dbReference type="OrthoDB" id="40902at2759"/>
<reference evidence="2" key="1">
    <citation type="submission" date="2024-06" db="UniProtKB">
        <authorList>
            <consortium name="RefSeq"/>
        </authorList>
    </citation>
    <scope>NUCLEOTIDE SEQUENCE [LARGE SCALE GENOMIC DNA]</scope>
</reference>
<protein>
    <submittedName>
        <fullName evidence="3">Uncharacterized protein LOC111107320</fullName>
    </submittedName>
</protein>
<proteinExistence type="predicted"/>
<dbReference type="GeneID" id="111107320"/>
<name>A0A8B8B504_CRAVI</name>
<evidence type="ECO:0000313" key="2">
    <source>
        <dbReference type="Proteomes" id="UP000694844"/>
    </source>
</evidence>
<dbReference type="InterPro" id="IPR029063">
    <property type="entry name" value="SAM-dependent_MTases_sf"/>
</dbReference>
<sequence>MSKMEHFRRCGLVLVMVVAVLAFYTSGISWEFNKEEFEFRSEEPRPKIAKIEISSKISSKLQRVAPIFKDMRTDKCIHNITAESGFNFSADENTSIHTCFRKNLNVIKMYHASNKRLDWNITFSFFTFLAKKPNVKIVEVGGNVGDLLPKLVRVTGVKKYVVLEPVPSFYEKLKTNIKQRSLTHIVTPYNFGLGKTDEKINISPSGVATSLKKKSVSDATETLLIVKVVDFFIQLGIGCHRLDLLTINCEGCEFDVIEMLTSSSLIKQIDYVQFQPHASVFADKKKYRFLYCRLRQLLSRTHEIAYEYPHVWEAWRRKGIPKP</sequence>
<keyword evidence="2" id="KW-1185">Reference proteome</keyword>
<dbReference type="InterPro" id="IPR006342">
    <property type="entry name" value="FkbM_mtfrase"/>
</dbReference>
<dbReference type="SUPFAM" id="SSF53335">
    <property type="entry name" value="S-adenosyl-L-methionine-dependent methyltransferases"/>
    <property type="match status" value="1"/>
</dbReference>
<dbReference type="Gene3D" id="3.40.50.150">
    <property type="entry name" value="Vaccinia Virus protein VP39"/>
    <property type="match status" value="1"/>
</dbReference>
<gene>
    <name evidence="3" type="primary">LOC111107320</name>
</gene>
<dbReference type="AlphaFoldDB" id="A0A8B8B504"/>
<dbReference type="Proteomes" id="UP000694844">
    <property type="component" value="Chromosome 1"/>
</dbReference>
<reference evidence="3" key="2">
    <citation type="submission" date="2025-08" db="UniProtKB">
        <authorList>
            <consortium name="RefSeq"/>
        </authorList>
    </citation>
    <scope>IDENTIFICATION</scope>
    <source>
        <tissue evidence="3">Whole sample</tissue>
    </source>
</reference>
<dbReference type="RefSeq" id="XP_022298173.1">
    <property type="nucleotide sequence ID" value="XM_022442465.1"/>
</dbReference>
<dbReference type="KEGG" id="cvn:111107320"/>